<dbReference type="Pfam" id="PF26609">
    <property type="entry name" value="DUF8191"/>
    <property type="match status" value="1"/>
</dbReference>
<proteinExistence type="predicted"/>
<dbReference type="Pfam" id="PF13445">
    <property type="entry name" value="zf-RING_UBOX"/>
    <property type="match status" value="1"/>
</dbReference>
<keyword evidence="8" id="KW-1185">Reference proteome</keyword>
<dbReference type="STRING" id="1077348.A0A2G8RUL4"/>
<evidence type="ECO:0000313" key="8">
    <source>
        <dbReference type="Proteomes" id="UP000230002"/>
    </source>
</evidence>
<gene>
    <name evidence="7" type="ORF">GSI_13078</name>
</gene>
<organism evidence="7 8">
    <name type="scientific">Ganoderma sinense ZZ0214-1</name>
    <dbReference type="NCBI Taxonomy" id="1077348"/>
    <lineage>
        <taxon>Eukaryota</taxon>
        <taxon>Fungi</taxon>
        <taxon>Dikarya</taxon>
        <taxon>Basidiomycota</taxon>
        <taxon>Agaricomycotina</taxon>
        <taxon>Agaricomycetes</taxon>
        <taxon>Polyporales</taxon>
        <taxon>Polyporaceae</taxon>
        <taxon>Ganoderma</taxon>
    </lineage>
</organism>
<feature type="domain" description="RING-type" evidence="6">
    <location>
        <begin position="252"/>
        <end position="311"/>
    </location>
</feature>
<keyword evidence="2 4" id="KW-0863">Zinc-finger</keyword>
<evidence type="ECO:0000256" key="4">
    <source>
        <dbReference type="PROSITE-ProRule" id="PRU00175"/>
    </source>
</evidence>
<accession>A0A2G8RUL4</accession>
<dbReference type="SMART" id="SM00184">
    <property type="entry name" value="RING"/>
    <property type="match status" value="1"/>
</dbReference>
<dbReference type="PROSITE" id="PS00518">
    <property type="entry name" value="ZF_RING_1"/>
    <property type="match status" value="1"/>
</dbReference>
<feature type="compositionally biased region" description="Low complexity" evidence="5">
    <location>
        <begin position="8"/>
        <end position="17"/>
    </location>
</feature>
<dbReference type="InterPro" id="IPR047134">
    <property type="entry name" value="RNF4"/>
</dbReference>
<dbReference type="InterPro" id="IPR027370">
    <property type="entry name" value="Znf-RING_euk"/>
</dbReference>
<dbReference type="Gene3D" id="3.30.40.10">
    <property type="entry name" value="Zinc/RING finger domain, C3HC4 (zinc finger)"/>
    <property type="match status" value="1"/>
</dbReference>
<name>A0A2G8RUL4_9APHY</name>
<keyword evidence="3" id="KW-0862">Zinc</keyword>
<feature type="region of interest" description="Disordered" evidence="5">
    <location>
        <begin position="122"/>
        <end position="172"/>
    </location>
</feature>
<feature type="region of interest" description="Disordered" evidence="5">
    <location>
        <begin position="334"/>
        <end position="408"/>
    </location>
</feature>
<feature type="compositionally biased region" description="Acidic residues" evidence="5">
    <location>
        <begin position="364"/>
        <end position="399"/>
    </location>
</feature>
<protein>
    <recommendedName>
        <fullName evidence="6">RING-type domain-containing protein</fullName>
    </recommendedName>
</protein>
<comment type="caution">
    <text evidence="7">The sequence shown here is derived from an EMBL/GenBank/DDBJ whole genome shotgun (WGS) entry which is preliminary data.</text>
</comment>
<dbReference type="InterPro" id="IPR001841">
    <property type="entry name" value="Znf_RING"/>
</dbReference>
<sequence>MPPVVTQNTSSSNRRSTGSIRQRENRALVPAGTGSTRRRRSRSPDARAIDEAPPQLDIVLRRKKRSSHANGGGTPSSNAANMALVRTSVLDDSGDRGRIKPKPRSKALMWVDDEDDDIVTNIVHDNGRSSNAQNARSKRKERSRSRDAPHRNSRKAATPNESTEDEDDPMYTGPLAQAEYTRMKQEVETMRKQVAMAKKTIGRQSKVIDELRSELSTTDELHRSQRVEMEKLKRITKKSDDLIATMETNLTCQICMEILLKPYGLSPCGHVLCVTCLQGWFKNAPAGDDDMMDDDYPDALLYRKKTCPCCRAVVRSRPIPLYLVKSIASALDKSKAPAGAARPSPPPDDEDPWAGIFRDHTEADDYWSTDHDEDDEDEEDEDDEDEDGEDGEGYDDEDGYWSFDGYGTAEEDERYDGPYVRAQWAPPTVPVSQEEYPFLEEDAEEFSMLRRGVTLQMIELFQMSYCHNTGLCAMVDGENEVHLGFNIELHPDDETGEEYIDWVLADIYGRPERWRVENDHRQGTWSAWRLIPAEEVEEYDNTDSEVWADEMVDDDDM</sequence>
<evidence type="ECO:0000256" key="2">
    <source>
        <dbReference type="ARBA" id="ARBA00022771"/>
    </source>
</evidence>
<evidence type="ECO:0000313" key="7">
    <source>
        <dbReference type="EMBL" id="PIL25189.1"/>
    </source>
</evidence>
<dbReference type="InterPro" id="IPR058504">
    <property type="entry name" value="DUF8191"/>
</dbReference>
<evidence type="ECO:0000256" key="3">
    <source>
        <dbReference type="ARBA" id="ARBA00022833"/>
    </source>
</evidence>
<feature type="region of interest" description="Disordered" evidence="5">
    <location>
        <begin position="1"/>
        <end position="82"/>
    </location>
</feature>
<dbReference type="OrthoDB" id="6105938at2759"/>
<reference evidence="7 8" key="1">
    <citation type="journal article" date="2015" name="Sci. Rep.">
        <title>Chromosome-level genome map provides insights into diverse defense mechanisms in the medicinal fungus Ganoderma sinense.</title>
        <authorList>
            <person name="Zhu Y."/>
            <person name="Xu J."/>
            <person name="Sun C."/>
            <person name="Zhou S."/>
            <person name="Xu H."/>
            <person name="Nelson D.R."/>
            <person name="Qian J."/>
            <person name="Song J."/>
            <person name="Luo H."/>
            <person name="Xiang L."/>
            <person name="Li Y."/>
            <person name="Xu Z."/>
            <person name="Ji A."/>
            <person name="Wang L."/>
            <person name="Lu S."/>
            <person name="Hayward A."/>
            <person name="Sun W."/>
            <person name="Li X."/>
            <person name="Schwartz D.C."/>
            <person name="Wang Y."/>
            <person name="Chen S."/>
        </authorList>
    </citation>
    <scope>NUCLEOTIDE SEQUENCE [LARGE SCALE GENOMIC DNA]</scope>
    <source>
        <strain evidence="7 8">ZZ0214-1</strain>
    </source>
</reference>
<dbReference type="InterPro" id="IPR013083">
    <property type="entry name" value="Znf_RING/FYVE/PHD"/>
</dbReference>
<dbReference type="AlphaFoldDB" id="A0A2G8RUL4"/>
<dbReference type="GO" id="GO:0008270">
    <property type="term" value="F:zinc ion binding"/>
    <property type="evidence" value="ECO:0007669"/>
    <property type="project" value="UniProtKB-KW"/>
</dbReference>
<dbReference type="SUPFAM" id="SSF57850">
    <property type="entry name" value="RING/U-box"/>
    <property type="match status" value="1"/>
</dbReference>
<dbReference type="PROSITE" id="PS50089">
    <property type="entry name" value="ZF_RING_2"/>
    <property type="match status" value="1"/>
</dbReference>
<evidence type="ECO:0000256" key="5">
    <source>
        <dbReference type="SAM" id="MobiDB-lite"/>
    </source>
</evidence>
<evidence type="ECO:0000256" key="1">
    <source>
        <dbReference type="ARBA" id="ARBA00022723"/>
    </source>
</evidence>
<keyword evidence="1" id="KW-0479">Metal-binding</keyword>
<dbReference type="Proteomes" id="UP000230002">
    <property type="component" value="Unassembled WGS sequence"/>
</dbReference>
<dbReference type="EMBL" id="AYKW01000056">
    <property type="protein sequence ID" value="PIL25189.1"/>
    <property type="molecule type" value="Genomic_DNA"/>
</dbReference>
<dbReference type="PANTHER" id="PTHR23041">
    <property type="entry name" value="RING FINGER DOMAIN-CONTAINING"/>
    <property type="match status" value="1"/>
</dbReference>
<evidence type="ECO:0000259" key="6">
    <source>
        <dbReference type="PROSITE" id="PS50089"/>
    </source>
</evidence>
<dbReference type="InterPro" id="IPR017907">
    <property type="entry name" value="Znf_RING_CS"/>
</dbReference>
<dbReference type="PANTHER" id="PTHR23041:SF78">
    <property type="entry name" value="E3 UBIQUITIN-PROTEIN LIGASE RNF4"/>
    <property type="match status" value="1"/>
</dbReference>